<proteinExistence type="predicted"/>
<dbReference type="RefSeq" id="WP_344797062.1">
    <property type="nucleotide sequence ID" value="NZ_BAABBN010000004.1"/>
</dbReference>
<evidence type="ECO:0000313" key="1">
    <source>
        <dbReference type="EMBL" id="GAA3920337.1"/>
    </source>
</evidence>
<keyword evidence="2" id="KW-1185">Reference proteome</keyword>
<evidence type="ECO:0000313" key="2">
    <source>
        <dbReference type="Proteomes" id="UP001501565"/>
    </source>
</evidence>
<organism evidence="1 2">
    <name type="scientific">Litoribacillus peritrichatus</name>
    <dbReference type="NCBI Taxonomy" id="718191"/>
    <lineage>
        <taxon>Bacteria</taxon>
        <taxon>Pseudomonadati</taxon>
        <taxon>Pseudomonadota</taxon>
        <taxon>Gammaproteobacteria</taxon>
        <taxon>Oceanospirillales</taxon>
        <taxon>Oceanospirillaceae</taxon>
        <taxon>Litoribacillus</taxon>
    </lineage>
</organism>
<reference evidence="2" key="1">
    <citation type="journal article" date="2019" name="Int. J. Syst. Evol. Microbiol.">
        <title>The Global Catalogue of Microorganisms (GCM) 10K type strain sequencing project: providing services to taxonomists for standard genome sequencing and annotation.</title>
        <authorList>
            <consortium name="The Broad Institute Genomics Platform"/>
            <consortium name="The Broad Institute Genome Sequencing Center for Infectious Disease"/>
            <person name="Wu L."/>
            <person name="Ma J."/>
        </authorList>
    </citation>
    <scope>NUCLEOTIDE SEQUENCE [LARGE SCALE GENOMIC DNA]</scope>
    <source>
        <strain evidence="2">JCM 17551</strain>
    </source>
</reference>
<dbReference type="EMBL" id="BAABBN010000004">
    <property type="protein sequence ID" value="GAA3920337.1"/>
    <property type="molecule type" value="Genomic_DNA"/>
</dbReference>
<dbReference type="Proteomes" id="UP001501565">
    <property type="component" value="Unassembled WGS sequence"/>
</dbReference>
<sequence length="66" mass="7560">MDIAIYRDGEELFLKAQNEVFRVIGRTTKDFQFEAMDQLPNAAKKLGDHYMWAIASKLPDEIINAA</sequence>
<gene>
    <name evidence="1" type="ORF">GCM10022277_14920</name>
</gene>
<accession>A0ABP7MDB3</accession>
<protein>
    <submittedName>
        <fullName evidence="1">Uncharacterized protein</fullName>
    </submittedName>
</protein>
<comment type="caution">
    <text evidence="1">The sequence shown here is derived from an EMBL/GenBank/DDBJ whole genome shotgun (WGS) entry which is preliminary data.</text>
</comment>
<name>A0ABP7MDB3_9GAMM</name>